<comment type="similarity">
    <text evidence="3 8">Belongs to the aspartate/ornithine carbamoyltransferase superfamily. OTCase family.</text>
</comment>
<feature type="binding site" evidence="8">
    <location>
        <begin position="170"/>
        <end position="173"/>
    </location>
    <ligand>
        <name>carbamoyl phosphate</name>
        <dbReference type="ChEBI" id="CHEBI:58228"/>
    </ligand>
</feature>
<evidence type="ECO:0000256" key="2">
    <source>
        <dbReference type="ARBA" id="ARBA00004975"/>
    </source>
</evidence>
<comment type="pathway">
    <text evidence="2">Amino-acid biosynthesis; L-arginine biosynthesis; L-arginine from L-ornithine and carbamoyl phosphate: step 1/3.</text>
</comment>
<dbReference type="NCBIfam" id="NF001986">
    <property type="entry name" value="PRK00779.1"/>
    <property type="match status" value="1"/>
</dbReference>
<evidence type="ECO:0000256" key="1">
    <source>
        <dbReference type="ARBA" id="ARBA00003822"/>
    </source>
</evidence>
<organism evidence="12 13">
    <name type="scientific">Alicyclobacillus hesperidum</name>
    <dbReference type="NCBI Taxonomy" id="89784"/>
    <lineage>
        <taxon>Bacteria</taxon>
        <taxon>Bacillati</taxon>
        <taxon>Bacillota</taxon>
        <taxon>Bacilli</taxon>
        <taxon>Bacillales</taxon>
        <taxon>Alicyclobacillaceae</taxon>
        <taxon>Alicyclobacillus</taxon>
    </lineage>
</organism>
<sequence>MAVWDMNGAVGRGSSAVVPLGSNYLSVRLQNALWASHRVMAGRDLLHFSDIGGEDLRNLVHLAGLLKEAQKTHFTHTLLAGKTLGMIFDKSSTRTRVSFEVGMLQLGGHALFLPGSQLQTGRGEPISDTAQVMSRYVDGVMIRTYRQADVEEFADCATVPVINGLTDEFHPCQLLADALTILEHKGRLEGVTVAYVGDGNNLANSWLQLAPKLGMNIRVATPAGYGPLQAVVEEAKFHAVQSGTQVLVTTDPERAVADADVIYTDTWVSMGDEAEAEERLERFAGYQVNADLCACAKADYVFMHCLPAHRGEEVAPEIIDGSHSIIFDQAENRLHAQKAVLAATMADAGAFGEDL</sequence>
<evidence type="ECO:0000256" key="7">
    <source>
        <dbReference type="ARBA" id="ARBA00048772"/>
    </source>
</evidence>
<feature type="binding site" evidence="8">
    <location>
        <position position="201"/>
    </location>
    <ligand>
        <name>L-ornithine</name>
        <dbReference type="ChEBI" id="CHEBI:46911"/>
    </ligand>
</feature>
<dbReference type="PRINTS" id="PR00100">
    <property type="entry name" value="AOTCASE"/>
</dbReference>
<reference evidence="13" key="1">
    <citation type="submission" date="2016-10" db="EMBL/GenBank/DDBJ databases">
        <authorList>
            <person name="Varghese N."/>
        </authorList>
    </citation>
    <scope>NUCLEOTIDE SEQUENCE [LARGE SCALE GENOMIC DNA]</scope>
    <source>
        <strain evidence="13">DSM 12489</strain>
    </source>
</reference>
<dbReference type="Proteomes" id="UP000182589">
    <property type="component" value="Unassembled WGS sequence"/>
</dbReference>
<accession>A0A1H2XHD5</accession>
<evidence type="ECO:0000313" key="13">
    <source>
        <dbReference type="Proteomes" id="UP000182589"/>
    </source>
</evidence>
<keyword evidence="13" id="KW-1185">Reference proteome</keyword>
<evidence type="ECO:0000259" key="9">
    <source>
        <dbReference type="Pfam" id="PF00185"/>
    </source>
</evidence>
<feature type="binding site" evidence="8">
    <location>
        <begin position="305"/>
        <end position="306"/>
    </location>
    <ligand>
        <name>carbamoyl phosphate</name>
        <dbReference type="ChEBI" id="CHEBI:58228"/>
    </ligand>
</feature>
<proteinExistence type="inferred from homology"/>
<dbReference type="EMBL" id="FNOJ01000020">
    <property type="protein sequence ID" value="SDW91639.1"/>
    <property type="molecule type" value="Genomic_DNA"/>
</dbReference>
<evidence type="ECO:0000256" key="3">
    <source>
        <dbReference type="ARBA" id="ARBA00007805"/>
    </source>
</evidence>
<evidence type="ECO:0000313" key="11">
    <source>
        <dbReference type="EMBL" id="GLV13630.1"/>
    </source>
</evidence>
<dbReference type="PRINTS" id="PR00102">
    <property type="entry name" value="OTCASE"/>
</dbReference>
<evidence type="ECO:0000256" key="4">
    <source>
        <dbReference type="ARBA" id="ARBA00013007"/>
    </source>
</evidence>
<evidence type="ECO:0000256" key="6">
    <source>
        <dbReference type="ARBA" id="ARBA00022679"/>
    </source>
</evidence>
<dbReference type="InterPro" id="IPR006132">
    <property type="entry name" value="Asp/Orn_carbamoyltranf_P-bd"/>
</dbReference>
<dbReference type="Pfam" id="PF02729">
    <property type="entry name" value="OTCace_N"/>
    <property type="match status" value="1"/>
</dbReference>
<dbReference type="Proteomes" id="UP001157137">
    <property type="component" value="Unassembled WGS sequence"/>
</dbReference>
<comment type="function">
    <text evidence="1">Reversibly catalyzes the transfer of the carbamoyl group from carbamoyl phosphate (CP) to the N(epsilon) atom of ornithine (ORN) to produce L-citrulline.</text>
</comment>
<dbReference type="RefSeq" id="WP_040290959.1">
    <property type="nucleotide sequence ID" value="NZ_BSRA01000006.1"/>
</dbReference>
<evidence type="ECO:0000256" key="8">
    <source>
        <dbReference type="HAMAP-Rule" id="MF_01109"/>
    </source>
</evidence>
<dbReference type="InterPro" id="IPR006130">
    <property type="entry name" value="Asp/Orn_carbamoylTrfase"/>
</dbReference>
<feature type="binding site" evidence="8">
    <location>
        <position position="333"/>
    </location>
    <ligand>
        <name>carbamoyl phosphate</name>
        <dbReference type="ChEBI" id="CHEBI:58228"/>
    </ligand>
</feature>
<feature type="binding site" evidence="8">
    <location>
        <position position="119"/>
    </location>
    <ligand>
        <name>carbamoyl phosphate</name>
        <dbReference type="ChEBI" id="CHEBI:58228"/>
    </ligand>
</feature>
<evidence type="ECO:0000259" key="10">
    <source>
        <dbReference type="Pfam" id="PF02729"/>
    </source>
</evidence>
<dbReference type="InterPro" id="IPR002292">
    <property type="entry name" value="Orn/put_carbamltrans"/>
</dbReference>
<feature type="binding site" evidence="8">
    <location>
        <begin position="269"/>
        <end position="270"/>
    </location>
    <ligand>
        <name>L-ornithine</name>
        <dbReference type="ChEBI" id="CHEBI:46911"/>
    </ligand>
</feature>
<dbReference type="EC" id="2.1.3.3" evidence="4 8"/>
<dbReference type="InterPro" id="IPR036901">
    <property type="entry name" value="Asp/Orn_carbamoylTrfase_sf"/>
</dbReference>
<dbReference type="SUPFAM" id="SSF53671">
    <property type="entry name" value="Aspartate/ornithine carbamoyltransferase"/>
    <property type="match status" value="1"/>
</dbReference>
<dbReference type="GO" id="GO:0005737">
    <property type="term" value="C:cytoplasm"/>
    <property type="evidence" value="ECO:0007669"/>
    <property type="project" value="UniProtKB-SubCell"/>
</dbReference>
<reference evidence="11" key="3">
    <citation type="submission" date="2023-02" db="EMBL/GenBank/DDBJ databases">
        <title>Proposal of a novel subspecies: Alicyclobacillus hesperidum subspecies aegle.</title>
        <authorList>
            <person name="Goto K."/>
            <person name="Fujii T."/>
            <person name="Yasui K."/>
            <person name="Mochida K."/>
            <person name="Kato-Tanaka Y."/>
            <person name="Morohoshi S."/>
            <person name="An S.Y."/>
            <person name="Kasai H."/>
            <person name="Yokota A."/>
        </authorList>
    </citation>
    <scope>NUCLEOTIDE SEQUENCE</scope>
    <source>
        <strain evidence="11">DSM 12766</strain>
    </source>
</reference>
<dbReference type="PANTHER" id="PTHR45753:SF3">
    <property type="entry name" value="ORNITHINE TRANSCARBAMYLASE, MITOCHONDRIAL"/>
    <property type="match status" value="1"/>
</dbReference>
<dbReference type="InterPro" id="IPR006131">
    <property type="entry name" value="Asp_carbamoyltransf_Asp/Orn-bd"/>
</dbReference>
<dbReference type="AlphaFoldDB" id="A0A1H2XHD5"/>
<dbReference type="GO" id="GO:0019240">
    <property type="term" value="P:citrulline biosynthetic process"/>
    <property type="evidence" value="ECO:0007669"/>
    <property type="project" value="TreeGrafter"/>
</dbReference>
<dbReference type="PANTHER" id="PTHR45753">
    <property type="entry name" value="ORNITHINE CARBAMOYLTRANSFERASE, MITOCHONDRIAL"/>
    <property type="match status" value="1"/>
</dbReference>
<gene>
    <name evidence="11" type="primary">argF</name>
    <name evidence="11" type="ORF">Heshes_13140</name>
    <name evidence="12" type="ORF">SAMN04489725_12030</name>
</gene>
<dbReference type="GO" id="GO:0016597">
    <property type="term" value="F:amino acid binding"/>
    <property type="evidence" value="ECO:0007669"/>
    <property type="project" value="InterPro"/>
</dbReference>
<feature type="binding site" evidence="8">
    <location>
        <position position="265"/>
    </location>
    <ligand>
        <name>L-ornithine</name>
        <dbReference type="ChEBI" id="CHEBI:46911"/>
    </ligand>
</feature>
<evidence type="ECO:0000313" key="12">
    <source>
        <dbReference type="EMBL" id="SDW91639.1"/>
    </source>
</evidence>
<dbReference type="EMBL" id="BSRA01000006">
    <property type="protein sequence ID" value="GLV13630.1"/>
    <property type="molecule type" value="Genomic_DNA"/>
</dbReference>
<dbReference type="GO" id="GO:0004585">
    <property type="term" value="F:ornithine carbamoyltransferase activity"/>
    <property type="evidence" value="ECO:0007669"/>
    <property type="project" value="UniProtKB-UniRule"/>
</dbReference>
<dbReference type="FunFam" id="3.40.50.1370:FF:000008">
    <property type="entry name" value="Ornithine carbamoyltransferase"/>
    <property type="match status" value="1"/>
</dbReference>
<keyword evidence="8" id="KW-0963">Cytoplasm</keyword>
<comment type="catalytic activity">
    <reaction evidence="7 8">
        <text>carbamoyl phosphate + L-ornithine = L-citrulline + phosphate + H(+)</text>
        <dbReference type="Rhea" id="RHEA:19513"/>
        <dbReference type="ChEBI" id="CHEBI:15378"/>
        <dbReference type="ChEBI" id="CHEBI:43474"/>
        <dbReference type="ChEBI" id="CHEBI:46911"/>
        <dbReference type="ChEBI" id="CHEBI:57743"/>
        <dbReference type="ChEBI" id="CHEBI:58228"/>
        <dbReference type="EC" id="2.1.3.3"/>
    </reaction>
</comment>
<comment type="subcellular location">
    <subcellularLocation>
        <location evidence="8">Cytoplasm</location>
    </subcellularLocation>
</comment>
<feature type="domain" description="Aspartate/ornithine carbamoyltransferase carbamoyl-P binding" evidence="10">
    <location>
        <begin position="43"/>
        <end position="183"/>
    </location>
</feature>
<name>A0A1H2XHD5_9BACL</name>
<evidence type="ECO:0000256" key="5">
    <source>
        <dbReference type="ARBA" id="ARBA00016634"/>
    </source>
</evidence>
<protein>
    <recommendedName>
        <fullName evidence="5 8">Ornithine carbamoyltransferase</fullName>
        <shortName evidence="8">OTCase</shortName>
        <ecNumber evidence="4 8">2.1.3.3</ecNumber>
    </recommendedName>
</protein>
<feature type="domain" description="Aspartate/ornithine carbamoyltransferase Asp/Orn-binding" evidence="9">
    <location>
        <begin position="189"/>
        <end position="343"/>
    </location>
</feature>
<dbReference type="STRING" id="89784.SAMN04489725_12030"/>
<reference evidence="12" key="2">
    <citation type="submission" date="2016-10" db="EMBL/GenBank/DDBJ databases">
        <authorList>
            <person name="de Groot N.N."/>
        </authorList>
    </citation>
    <scope>NUCLEOTIDE SEQUENCE [LARGE SCALE GENOMIC DNA]</scope>
    <source>
        <strain evidence="12">DSM 12489</strain>
    </source>
</reference>
<dbReference type="Gene3D" id="3.40.50.1370">
    <property type="entry name" value="Aspartate/ornithine carbamoyltransferase"/>
    <property type="match status" value="2"/>
</dbReference>
<dbReference type="Pfam" id="PF00185">
    <property type="entry name" value="OTCace"/>
    <property type="match status" value="1"/>
</dbReference>
<dbReference type="GO" id="GO:0042450">
    <property type="term" value="P:L-arginine biosynthetic process via ornithine"/>
    <property type="evidence" value="ECO:0007669"/>
    <property type="project" value="UniProtKB-UniRule"/>
</dbReference>
<keyword evidence="6 8" id="KW-0808">Transferase</keyword>
<dbReference type="HAMAP" id="MF_01109">
    <property type="entry name" value="OTCase"/>
    <property type="match status" value="1"/>
</dbReference>
<dbReference type="PROSITE" id="PS00097">
    <property type="entry name" value="CARBAMOYLTRANSFERASE"/>
    <property type="match status" value="1"/>
</dbReference>
<feature type="binding site" evidence="8">
    <location>
        <position position="143"/>
    </location>
    <ligand>
        <name>carbamoyl phosphate</name>
        <dbReference type="ChEBI" id="CHEBI:58228"/>
    </ligand>
</feature>
<dbReference type="NCBIfam" id="TIGR00658">
    <property type="entry name" value="orni_carb_tr"/>
    <property type="match status" value="1"/>
</dbReference>
<feature type="binding site" evidence="8">
    <location>
        <begin position="92"/>
        <end position="95"/>
    </location>
    <ligand>
        <name>carbamoyl phosphate</name>
        <dbReference type="ChEBI" id="CHEBI:58228"/>
    </ligand>
</feature>
<dbReference type="InterPro" id="IPR024904">
    <property type="entry name" value="OTCase_ArgI"/>
</dbReference>